<dbReference type="EMBL" id="JAVHJO010000007">
    <property type="protein sequence ID" value="KAK6538460.1"/>
    <property type="molecule type" value="Genomic_DNA"/>
</dbReference>
<gene>
    <name evidence="2" type="ORF">TWF694_010043</name>
</gene>
<reference evidence="2 3" key="1">
    <citation type="submission" date="2019-10" db="EMBL/GenBank/DDBJ databases">
        <authorList>
            <person name="Palmer J.M."/>
        </authorList>
    </citation>
    <scope>NUCLEOTIDE SEQUENCE [LARGE SCALE GENOMIC DNA]</scope>
    <source>
        <strain evidence="2 3">TWF694</strain>
    </source>
</reference>
<dbReference type="Proteomes" id="UP001365542">
    <property type="component" value="Unassembled WGS sequence"/>
</dbReference>
<dbReference type="AlphaFoldDB" id="A0AAV9X8R6"/>
<comment type="caution">
    <text evidence="2">The sequence shown here is derived from an EMBL/GenBank/DDBJ whole genome shotgun (WGS) entry which is preliminary data.</text>
</comment>
<evidence type="ECO:0000313" key="3">
    <source>
        <dbReference type="Proteomes" id="UP001365542"/>
    </source>
</evidence>
<sequence>MCVDCEADENPMFLYTIYESDEEEESDALSQTYSPPASPGFHLDLSSLAPPRFSFQNYSSSAESSSTFLSETFSTNPSFENIELDTPVSTPGSFTSMMKERKGYIFESPRELQDYFPAYLSPQSVDPELKRSSAIRIPRTPSSNPASIFMEVDAISAEQGSPQSPRLLRPTSLRSSYTPKSS</sequence>
<evidence type="ECO:0000256" key="1">
    <source>
        <dbReference type="SAM" id="MobiDB-lite"/>
    </source>
</evidence>
<keyword evidence="3" id="KW-1185">Reference proteome</keyword>
<protein>
    <submittedName>
        <fullName evidence="2">Uncharacterized protein</fullName>
    </submittedName>
</protein>
<proteinExistence type="predicted"/>
<evidence type="ECO:0000313" key="2">
    <source>
        <dbReference type="EMBL" id="KAK6538460.1"/>
    </source>
</evidence>
<accession>A0AAV9X8R6</accession>
<feature type="compositionally biased region" description="Polar residues" evidence="1">
    <location>
        <begin position="172"/>
        <end position="182"/>
    </location>
</feature>
<name>A0AAV9X8R6_9PEZI</name>
<feature type="region of interest" description="Disordered" evidence="1">
    <location>
        <begin position="157"/>
        <end position="182"/>
    </location>
</feature>
<organism evidence="2 3">
    <name type="scientific">Orbilia ellipsospora</name>
    <dbReference type="NCBI Taxonomy" id="2528407"/>
    <lineage>
        <taxon>Eukaryota</taxon>
        <taxon>Fungi</taxon>
        <taxon>Dikarya</taxon>
        <taxon>Ascomycota</taxon>
        <taxon>Pezizomycotina</taxon>
        <taxon>Orbiliomycetes</taxon>
        <taxon>Orbiliales</taxon>
        <taxon>Orbiliaceae</taxon>
        <taxon>Orbilia</taxon>
    </lineage>
</organism>